<dbReference type="AlphaFoldDB" id="A0A2P2QBX1"/>
<sequence>MKTFYLLSQISLGCILLQYLG</sequence>
<proteinExistence type="predicted"/>
<accession>A0A2P2QBX1</accession>
<protein>
    <submittedName>
        <fullName evidence="1">Uncharacterized protein</fullName>
    </submittedName>
</protein>
<dbReference type="EMBL" id="GGEC01083940">
    <property type="protein sequence ID" value="MBX64424.1"/>
    <property type="molecule type" value="Transcribed_RNA"/>
</dbReference>
<evidence type="ECO:0000313" key="1">
    <source>
        <dbReference type="EMBL" id="MBX64424.1"/>
    </source>
</evidence>
<reference evidence="1" key="1">
    <citation type="submission" date="2018-02" db="EMBL/GenBank/DDBJ databases">
        <title>Rhizophora mucronata_Transcriptome.</title>
        <authorList>
            <person name="Meera S.P."/>
            <person name="Sreeshan A."/>
            <person name="Augustine A."/>
        </authorList>
    </citation>
    <scope>NUCLEOTIDE SEQUENCE</scope>
    <source>
        <tissue evidence="1">Leaf</tissue>
    </source>
</reference>
<organism evidence="1">
    <name type="scientific">Rhizophora mucronata</name>
    <name type="common">Asiatic mangrove</name>
    <dbReference type="NCBI Taxonomy" id="61149"/>
    <lineage>
        <taxon>Eukaryota</taxon>
        <taxon>Viridiplantae</taxon>
        <taxon>Streptophyta</taxon>
        <taxon>Embryophyta</taxon>
        <taxon>Tracheophyta</taxon>
        <taxon>Spermatophyta</taxon>
        <taxon>Magnoliopsida</taxon>
        <taxon>eudicotyledons</taxon>
        <taxon>Gunneridae</taxon>
        <taxon>Pentapetalae</taxon>
        <taxon>rosids</taxon>
        <taxon>fabids</taxon>
        <taxon>Malpighiales</taxon>
        <taxon>Rhizophoraceae</taxon>
        <taxon>Rhizophora</taxon>
    </lineage>
</organism>
<name>A0A2P2QBX1_RHIMU</name>